<dbReference type="AlphaFoldDB" id="A0A6I7HJI3"/>
<gene>
    <name evidence="3" type="ORF">DFR48_110152</name>
</gene>
<accession>A0A6I7HJI3</accession>
<dbReference type="SUPFAM" id="SSF82771">
    <property type="entry name" value="GIY-YIG endonuclease"/>
    <property type="match status" value="1"/>
</dbReference>
<proteinExistence type="inferred from homology"/>
<evidence type="ECO:0000313" key="3">
    <source>
        <dbReference type="EMBL" id="RCW21563.1"/>
    </source>
</evidence>
<evidence type="ECO:0000256" key="1">
    <source>
        <dbReference type="ARBA" id="ARBA00007435"/>
    </source>
</evidence>
<keyword evidence="3" id="KW-0540">Nuclease</keyword>
<comment type="caution">
    <text evidence="3">The sequence shown here is derived from an EMBL/GenBank/DDBJ whole genome shotgun (WGS) entry which is preliminary data.</text>
</comment>
<dbReference type="InterPro" id="IPR050190">
    <property type="entry name" value="UPF0213_domain"/>
</dbReference>
<feature type="domain" description="GIY-YIG" evidence="2">
    <location>
        <begin position="13"/>
        <end position="90"/>
    </location>
</feature>
<keyword evidence="3" id="KW-0378">Hydrolase</keyword>
<reference evidence="3 4" key="1">
    <citation type="submission" date="2018-07" db="EMBL/GenBank/DDBJ databases">
        <title>Genomic Encyclopedia of Type Strains, Phase IV (KMG-IV): sequencing the most valuable type-strain genomes for metagenomic binning, comparative biology and taxonomic classification.</title>
        <authorList>
            <person name="Goeker M."/>
        </authorList>
    </citation>
    <scope>NUCLEOTIDE SEQUENCE [LARGE SCALE GENOMIC DNA]</scope>
    <source>
        <strain evidence="3 4">DSM 25528</strain>
    </source>
</reference>
<keyword evidence="4" id="KW-1185">Reference proteome</keyword>
<dbReference type="Proteomes" id="UP000252582">
    <property type="component" value="Unassembled WGS sequence"/>
</dbReference>
<keyword evidence="3" id="KW-0255">Endonuclease</keyword>
<organism evidence="3 4">
    <name type="scientific">Ciceribacter lividus</name>
    <dbReference type="NCBI Taxonomy" id="1197950"/>
    <lineage>
        <taxon>Bacteria</taxon>
        <taxon>Pseudomonadati</taxon>
        <taxon>Pseudomonadota</taxon>
        <taxon>Alphaproteobacteria</taxon>
        <taxon>Hyphomicrobiales</taxon>
        <taxon>Rhizobiaceae</taxon>
        <taxon>Ciceribacter</taxon>
    </lineage>
</organism>
<evidence type="ECO:0000313" key="4">
    <source>
        <dbReference type="Proteomes" id="UP000252582"/>
    </source>
</evidence>
<dbReference type="InterPro" id="IPR000305">
    <property type="entry name" value="GIY-YIG_endonuc"/>
</dbReference>
<sequence length="108" mass="12517">MSLPIPGAHNAAMKGYVYILASQRNGTLYTGVTSDLARRLYEHQHELIPGFTGRYGVKTLVWFEEHDLVTDAIVREKTIKKWPRKWKLDLIESLNPDWQDISHYLHGL</sequence>
<dbReference type="CDD" id="cd10448">
    <property type="entry name" value="GIY-YIG_unchar_3"/>
    <property type="match status" value="1"/>
</dbReference>
<evidence type="ECO:0000259" key="2">
    <source>
        <dbReference type="PROSITE" id="PS50164"/>
    </source>
</evidence>
<name>A0A6I7HJI3_9HYPH</name>
<dbReference type="InterPro" id="IPR035901">
    <property type="entry name" value="GIY-YIG_endonuc_sf"/>
</dbReference>
<dbReference type="Pfam" id="PF01541">
    <property type="entry name" value="GIY-YIG"/>
    <property type="match status" value="1"/>
</dbReference>
<comment type="similarity">
    <text evidence="1">Belongs to the UPF0213 family.</text>
</comment>
<dbReference type="EMBL" id="QPIX01000010">
    <property type="protein sequence ID" value="RCW21563.1"/>
    <property type="molecule type" value="Genomic_DNA"/>
</dbReference>
<protein>
    <submittedName>
        <fullName evidence="3">Putative endonuclease</fullName>
    </submittedName>
</protein>
<dbReference type="PANTHER" id="PTHR34477:SF5">
    <property type="entry name" value="BSL5627 PROTEIN"/>
    <property type="match status" value="1"/>
</dbReference>
<dbReference type="GO" id="GO:0004519">
    <property type="term" value="F:endonuclease activity"/>
    <property type="evidence" value="ECO:0007669"/>
    <property type="project" value="UniProtKB-KW"/>
</dbReference>
<dbReference type="SMART" id="SM00465">
    <property type="entry name" value="GIYc"/>
    <property type="match status" value="1"/>
</dbReference>
<dbReference type="PROSITE" id="PS50164">
    <property type="entry name" value="GIY_YIG"/>
    <property type="match status" value="1"/>
</dbReference>
<dbReference type="PANTHER" id="PTHR34477">
    <property type="entry name" value="UPF0213 PROTEIN YHBQ"/>
    <property type="match status" value="1"/>
</dbReference>
<dbReference type="Gene3D" id="3.40.1440.10">
    <property type="entry name" value="GIY-YIG endonuclease"/>
    <property type="match status" value="1"/>
</dbReference>